<dbReference type="Proteomes" id="UP001172082">
    <property type="component" value="Unassembled WGS sequence"/>
</dbReference>
<sequence>MKITIIGAGGNIGQRIAKEAATRGHELTLITSKSLDFFGFASADNIKVKSGDVFKTDQLSELLKGSDVVISAYAPPADNSELISKASSSLIEAAKKAKVRLIAVGGAGSLYVNDNTQLVDTPDFPEVYKTIALAHRTAMENLYYEETELNWTIASPSAYIFEGERTNQFRIGNNNLLTNEKGESAISMEDFAVGILNEVDEARFIKARFTIGY</sequence>
<dbReference type="Gene3D" id="3.40.50.720">
    <property type="entry name" value="NAD(P)-binding Rossmann-like Domain"/>
    <property type="match status" value="1"/>
</dbReference>
<accession>A0ABT8KPY1</accession>
<dbReference type="PANTHER" id="PTHR43355">
    <property type="entry name" value="FLAVIN REDUCTASE (NADPH)"/>
    <property type="match status" value="1"/>
</dbReference>
<dbReference type="InterPro" id="IPR051606">
    <property type="entry name" value="Polyketide_Oxido-like"/>
</dbReference>
<comment type="caution">
    <text evidence="2">The sequence shown here is derived from an EMBL/GenBank/DDBJ whole genome shotgun (WGS) entry which is preliminary data.</text>
</comment>
<organism evidence="2 3">
    <name type="scientific">Splendidivirga corallicola</name>
    <dbReference type="NCBI Taxonomy" id="3051826"/>
    <lineage>
        <taxon>Bacteria</taxon>
        <taxon>Pseudomonadati</taxon>
        <taxon>Bacteroidota</taxon>
        <taxon>Cytophagia</taxon>
        <taxon>Cytophagales</taxon>
        <taxon>Splendidivirgaceae</taxon>
        <taxon>Splendidivirga</taxon>
    </lineage>
</organism>
<dbReference type="InterPro" id="IPR016040">
    <property type="entry name" value="NAD(P)-bd_dom"/>
</dbReference>
<dbReference type="PANTHER" id="PTHR43355:SF2">
    <property type="entry name" value="FLAVIN REDUCTASE (NADPH)"/>
    <property type="match status" value="1"/>
</dbReference>
<dbReference type="SUPFAM" id="SSF51735">
    <property type="entry name" value="NAD(P)-binding Rossmann-fold domains"/>
    <property type="match status" value="1"/>
</dbReference>
<name>A0ABT8KPY1_9BACT</name>
<reference evidence="2" key="1">
    <citation type="submission" date="2023-06" db="EMBL/GenBank/DDBJ databases">
        <title>Genomic of Parafulvivirga corallium.</title>
        <authorList>
            <person name="Wang G."/>
        </authorList>
    </citation>
    <scope>NUCLEOTIDE SEQUENCE</scope>
    <source>
        <strain evidence="2">BMA10</strain>
    </source>
</reference>
<feature type="domain" description="NAD(P)-binding" evidence="1">
    <location>
        <begin position="7"/>
        <end position="197"/>
    </location>
</feature>
<dbReference type="RefSeq" id="WP_346752824.1">
    <property type="nucleotide sequence ID" value="NZ_JAUJEA010000005.1"/>
</dbReference>
<dbReference type="InterPro" id="IPR036291">
    <property type="entry name" value="NAD(P)-bd_dom_sf"/>
</dbReference>
<evidence type="ECO:0000313" key="2">
    <source>
        <dbReference type="EMBL" id="MDN5202801.1"/>
    </source>
</evidence>
<dbReference type="Pfam" id="PF13460">
    <property type="entry name" value="NAD_binding_10"/>
    <property type="match status" value="1"/>
</dbReference>
<evidence type="ECO:0000313" key="3">
    <source>
        <dbReference type="Proteomes" id="UP001172082"/>
    </source>
</evidence>
<keyword evidence="3" id="KW-1185">Reference proteome</keyword>
<protein>
    <submittedName>
        <fullName evidence="2">NAD(P)H-binding protein</fullName>
    </submittedName>
</protein>
<dbReference type="EMBL" id="JAUJEA010000005">
    <property type="protein sequence ID" value="MDN5202801.1"/>
    <property type="molecule type" value="Genomic_DNA"/>
</dbReference>
<gene>
    <name evidence="2" type="ORF">QQ008_15535</name>
</gene>
<evidence type="ECO:0000259" key="1">
    <source>
        <dbReference type="Pfam" id="PF13460"/>
    </source>
</evidence>
<proteinExistence type="predicted"/>